<reference evidence="1 2" key="1">
    <citation type="submission" date="2023-08" db="EMBL/GenBank/DDBJ databases">
        <title>Black Yeasts Isolated from many extreme environments.</title>
        <authorList>
            <person name="Coleine C."/>
            <person name="Stajich J.E."/>
            <person name="Selbmann L."/>
        </authorList>
    </citation>
    <scope>NUCLEOTIDE SEQUENCE [LARGE SCALE GENOMIC DNA]</scope>
    <source>
        <strain evidence="1 2">CCFEE 5792</strain>
    </source>
</reference>
<evidence type="ECO:0008006" key="3">
    <source>
        <dbReference type="Google" id="ProtNLM"/>
    </source>
</evidence>
<comment type="caution">
    <text evidence="1">The sequence shown here is derived from an EMBL/GenBank/DDBJ whole genome shotgun (WGS) entry which is preliminary data.</text>
</comment>
<name>A0AAV9NG44_9EURO</name>
<gene>
    <name evidence="1" type="ORF">LTR84_012352</name>
</gene>
<evidence type="ECO:0000313" key="2">
    <source>
        <dbReference type="Proteomes" id="UP001358417"/>
    </source>
</evidence>
<sequence length="504" mass="57397">MASTSNLPSLPAEILLLILGYSRELSLINVCRELRACLPPFTTLARSFAILAFSKISPIHASFHDRPWRQNLTFPGPVTESFLQQYHAVLGIGMNVSFPLSSKERAQLQHDVLCSGWWNISRFHAVHLFLFRHHLLSFRARLDEPDLLTGFDQIDKLDAYIRRFESHWASWTAPRNGVGPKDLPLILPWKSMPNYHLSIIISVPLMKPSPALQISWDGFARPQPGDELFTEEACEVTLSQHAFIFRQAWAGTECWNVLRINESEPEDLPSRLSFGGQQSSAILENMKADSKGRPYFLPPRPLLTSPLTAQKRGILVYLIQEAGGRCFITDIPSLNHDSTRADDEKILHHAILEAIPLGDLPFLKILLIMLQGQSPPHLSADQSFTGELISSAPGSRDRPMVQLYLEKASWSQDNMDEYVLKAMRCGNPEALSILLDIYAVYDKRMEDVERFEERMCELLWQSMEQKCDSHDRIRDVVVRKVKSLKAAVCNMFFTRDKWMVESEA</sequence>
<accession>A0AAV9NG44</accession>
<dbReference type="AlphaFoldDB" id="A0AAV9NG44"/>
<dbReference type="Proteomes" id="UP001358417">
    <property type="component" value="Unassembled WGS sequence"/>
</dbReference>
<keyword evidence="2" id="KW-1185">Reference proteome</keyword>
<evidence type="ECO:0000313" key="1">
    <source>
        <dbReference type="EMBL" id="KAK5056820.1"/>
    </source>
</evidence>
<dbReference type="RefSeq" id="XP_064708536.1">
    <property type="nucleotide sequence ID" value="XM_064855876.1"/>
</dbReference>
<dbReference type="GeneID" id="89980499"/>
<dbReference type="EMBL" id="JAVRRD010000007">
    <property type="protein sequence ID" value="KAK5056820.1"/>
    <property type="molecule type" value="Genomic_DNA"/>
</dbReference>
<proteinExistence type="predicted"/>
<organism evidence="1 2">
    <name type="scientific">Exophiala bonariae</name>
    <dbReference type="NCBI Taxonomy" id="1690606"/>
    <lineage>
        <taxon>Eukaryota</taxon>
        <taxon>Fungi</taxon>
        <taxon>Dikarya</taxon>
        <taxon>Ascomycota</taxon>
        <taxon>Pezizomycotina</taxon>
        <taxon>Eurotiomycetes</taxon>
        <taxon>Chaetothyriomycetidae</taxon>
        <taxon>Chaetothyriales</taxon>
        <taxon>Herpotrichiellaceae</taxon>
        <taxon>Exophiala</taxon>
    </lineage>
</organism>
<protein>
    <recommendedName>
        <fullName evidence="3">F-box domain-containing protein</fullName>
    </recommendedName>
</protein>